<evidence type="ECO:0000256" key="1">
    <source>
        <dbReference type="SAM" id="MobiDB-lite"/>
    </source>
</evidence>
<dbReference type="AlphaFoldDB" id="A0A9J6B1D1"/>
<evidence type="ECO:0008006" key="4">
    <source>
        <dbReference type="Google" id="ProtNLM"/>
    </source>
</evidence>
<dbReference type="OrthoDB" id="1642709at2759"/>
<accession>A0A9J6B1D1</accession>
<dbReference type="Proteomes" id="UP000824120">
    <property type="component" value="Chromosome 1"/>
</dbReference>
<reference evidence="2 3" key="1">
    <citation type="submission" date="2020-09" db="EMBL/GenBank/DDBJ databases">
        <title>De no assembly of potato wild relative species, Solanum commersonii.</title>
        <authorList>
            <person name="Cho K."/>
        </authorList>
    </citation>
    <scope>NUCLEOTIDE SEQUENCE [LARGE SCALE GENOMIC DNA]</scope>
    <source>
        <strain evidence="2">LZ3.2</strain>
        <tissue evidence="2">Leaf</tissue>
    </source>
</reference>
<comment type="caution">
    <text evidence="2">The sequence shown here is derived from an EMBL/GenBank/DDBJ whole genome shotgun (WGS) entry which is preliminary data.</text>
</comment>
<feature type="compositionally biased region" description="Polar residues" evidence="1">
    <location>
        <begin position="180"/>
        <end position="201"/>
    </location>
</feature>
<sequence length="299" mass="33424">MSFFNNMLEVSLNSAKYHHANIATTLPSLGRCIIQGEIRWGSTMTVEGEYNHIPGSQEVLGTTQIYDAVYTSLFNYDRNLDILQAFCEAWCPKINTLLISAGELSIYLWDLYILGGLPIWGSLYEEIVPEAKELVGSDEKRTKYIPRIGEYLFAAFHHLRGKPQRYEAAPPREEKKSACLESTHNPSRGLPDTTSGESISCSDFHDSSGKGLPNVSCDEVKEDLGYEAHKHPSPAMSIFDGKKVILDAQKDFISALWNVIKGKLSTSDVDSASPIKDEIQVIIKEMDYKDVDVSPLKRL</sequence>
<proteinExistence type="predicted"/>
<gene>
    <name evidence="2" type="ORF">H5410_002213</name>
</gene>
<evidence type="ECO:0000313" key="3">
    <source>
        <dbReference type="Proteomes" id="UP000824120"/>
    </source>
</evidence>
<evidence type="ECO:0000313" key="2">
    <source>
        <dbReference type="EMBL" id="KAG5630496.1"/>
    </source>
</evidence>
<dbReference type="EMBL" id="JACXVP010000001">
    <property type="protein sequence ID" value="KAG5630496.1"/>
    <property type="molecule type" value="Genomic_DNA"/>
</dbReference>
<protein>
    <recommendedName>
        <fullName evidence="4">Aminotransferase-like plant mobile domain-containing protein</fullName>
    </recommendedName>
</protein>
<name>A0A9J6B1D1_SOLCO</name>
<feature type="region of interest" description="Disordered" evidence="1">
    <location>
        <begin position="165"/>
        <end position="212"/>
    </location>
</feature>
<organism evidence="2 3">
    <name type="scientific">Solanum commersonii</name>
    <name type="common">Commerson's wild potato</name>
    <name type="synonym">Commerson's nightshade</name>
    <dbReference type="NCBI Taxonomy" id="4109"/>
    <lineage>
        <taxon>Eukaryota</taxon>
        <taxon>Viridiplantae</taxon>
        <taxon>Streptophyta</taxon>
        <taxon>Embryophyta</taxon>
        <taxon>Tracheophyta</taxon>
        <taxon>Spermatophyta</taxon>
        <taxon>Magnoliopsida</taxon>
        <taxon>eudicotyledons</taxon>
        <taxon>Gunneridae</taxon>
        <taxon>Pentapetalae</taxon>
        <taxon>asterids</taxon>
        <taxon>lamiids</taxon>
        <taxon>Solanales</taxon>
        <taxon>Solanaceae</taxon>
        <taxon>Solanoideae</taxon>
        <taxon>Solaneae</taxon>
        <taxon>Solanum</taxon>
    </lineage>
</organism>
<keyword evidence="3" id="KW-1185">Reference proteome</keyword>